<dbReference type="EMBL" id="JAZAVK010000015">
    <property type="protein sequence ID" value="KAK7430933.1"/>
    <property type="molecule type" value="Genomic_DNA"/>
</dbReference>
<keyword evidence="4" id="KW-0472">Membrane</keyword>
<dbReference type="InterPro" id="IPR009644">
    <property type="entry name" value="FKTN/MNN4/W02B3.4-1"/>
</dbReference>
<dbReference type="PANTHER" id="PTHR15407">
    <property type="entry name" value="FUKUTIN-RELATED"/>
    <property type="match status" value="1"/>
</dbReference>
<dbReference type="Proteomes" id="UP001498421">
    <property type="component" value="Unassembled WGS sequence"/>
</dbReference>
<evidence type="ECO:0000256" key="2">
    <source>
        <dbReference type="ARBA" id="ARBA00022692"/>
    </source>
</evidence>
<evidence type="ECO:0000313" key="6">
    <source>
        <dbReference type="EMBL" id="KAK7430933.1"/>
    </source>
</evidence>
<reference evidence="6 7" key="1">
    <citation type="journal article" date="2025" name="Microbiol. Resour. Announc.">
        <title>Draft genome sequences for Neonectria magnoliae and Neonectria punicea, canker pathogens of Liriodendron tulipifera and Acer saccharum in West Virginia.</title>
        <authorList>
            <person name="Petronek H.M."/>
            <person name="Kasson M.T."/>
            <person name="Metheny A.M."/>
            <person name="Stauder C.M."/>
            <person name="Lovett B."/>
            <person name="Lynch S.C."/>
            <person name="Garnas J.R."/>
            <person name="Kasson L.R."/>
            <person name="Stajich J.E."/>
        </authorList>
    </citation>
    <scope>NUCLEOTIDE SEQUENCE [LARGE SCALE GENOMIC DNA]</scope>
    <source>
        <strain evidence="6 7">NRRL 64651</strain>
    </source>
</reference>
<gene>
    <name evidence="6" type="primary">MNN4_2</name>
    <name evidence="6" type="ORF">QQZ08_002461</name>
</gene>
<keyword evidence="3" id="KW-1133">Transmembrane helix</keyword>
<keyword evidence="6" id="KW-0808">Transferase</keyword>
<dbReference type="PANTHER" id="PTHR15407:SF32">
    <property type="entry name" value="PROTEIN (MNN4), PUTATIVE (AFU_ORTHOLOGUE AFUA_1G03790)-RELATED"/>
    <property type="match status" value="1"/>
</dbReference>
<evidence type="ECO:0000313" key="7">
    <source>
        <dbReference type="Proteomes" id="UP001498421"/>
    </source>
</evidence>
<evidence type="ECO:0000256" key="4">
    <source>
        <dbReference type="ARBA" id="ARBA00023136"/>
    </source>
</evidence>
<organism evidence="6 7">
    <name type="scientific">Neonectria magnoliae</name>
    <dbReference type="NCBI Taxonomy" id="2732573"/>
    <lineage>
        <taxon>Eukaryota</taxon>
        <taxon>Fungi</taxon>
        <taxon>Dikarya</taxon>
        <taxon>Ascomycota</taxon>
        <taxon>Pezizomycotina</taxon>
        <taxon>Sordariomycetes</taxon>
        <taxon>Hypocreomycetidae</taxon>
        <taxon>Hypocreales</taxon>
        <taxon>Nectriaceae</taxon>
        <taxon>Neonectria</taxon>
    </lineage>
</organism>
<comment type="caution">
    <text evidence="6">The sequence shown here is derived from an EMBL/GenBank/DDBJ whole genome shotgun (WGS) entry which is preliminary data.</text>
</comment>
<accession>A0ABR1IBF1</accession>
<name>A0ABR1IBF1_9HYPO</name>
<sequence length="165" mass="18743">MKVSYLFATAAWWLAFASAAAIKEPPADETEISAGSKGLAKRDSVEKPRFPEPKYFRKRRAHPTLLQEHSLTITARGITTAPLLTYNVPRQYVHYDARFGDGPLKETEQRDAIRILIQTYLATFRDLGVQTWLMHGTLLGWWWGKKARSPDLCSVFSSILTAYII</sequence>
<keyword evidence="7" id="KW-1185">Reference proteome</keyword>
<keyword evidence="5" id="KW-0732">Signal</keyword>
<feature type="signal peptide" evidence="5">
    <location>
        <begin position="1"/>
        <end position="19"/>
    </location>
</feature>
<evidence type="ECO:0000256" key="1">
    <source>
        <dbReference type="ARBA" id="ARBA00004167"/>
    </source>
</evidence>
<protein>
    <submittedName>
        <fullName evidence="6">Mannosyltransferase</fullName>
    </submittedName>
</protein>
<proteinExistence type="predicted"/>
<feature type="chain" id="PRO_5047089190" evidence="5">
    <location>
        <begin position="20"/>
        <end position="165"/>
    </location>
</feature>
<dbReference type="GO" id="GO:0016757">
    <property type="term" value="F:glycosyltransferase activity"/>
    <property type="evidence" value="ECO:0007669"/>
    <property type="project" value="UniProtKB-KW"/>
</dbReference>
<evidence type="ECO:0000256" key="5">
    <source>
        <dbReference type="SAM" id="SignalP"/>
    </source>
</evidence>
<keyword evidence="6" id="KW-0328">Glycosyltransferase</keyword>
<evidence type="ECO:0000256" key="3">
    <source>
        <dbReference type="ARBA" id="ARBA00022989"/>
    </source>
</evidence>
<keyword evidence="2" id="KW-0812">Transmembrane</keyword>
<comment type="subcellular location">
    <subcellularLocation>
        <location evidence="1">Membrane</location>
        <topology evidence="1">Single-pass membrane protein</topology>
    </subcellularLocation>
</comment>